<evidence type="ECO:0000256" key="1">
    <source>
        <dbReference type="ARBA" id="ARBA00008482"/>
    </source>
</evidence>
<gene>
    <name evidence="4" type="ORF">BDY17DRAFT_242123</name>
</gene>
<keyword evidence="2" id="KW-0736">Signalosome</keyword>
<dbReference type="PROSITE" id="PS50250">
    <property type="entry name" value="PCI"/>
    <property type="match status" value="1"/>
</dbReference>
<reference evidence="4" key="1">
    <citation type="journal article" date="2020" name="Stud. Mycol.">
        <title>101 Dothideomycetes genomes: a test case for predicting lifestyles and emergence of pathogens.</title>
        <authorList>
            <person name="Haridas S."/>
            <person name="Albert R."/>
            <person name="Binder M."/>
            <person name="Bloem J."/>
            <person name="Labutti K."/>
            <person name="Salamov A."/>
            <person name="Andreopoulos B."/>
            <person name="Baker S."/>
            <person name="Barry K."/>
            <person name="Bills G."/>
            <person name="Bluhm B."/>
            <person name="Cannon C."/>
            <person name="Castanera R."/>
            <person name="Culley D."/>
            <person name="Daum C."/>
            <person name="Ezra D."/>
            <person name="Gonzalez J."/>
            <person name="Henrissat B."/>
            <person name="Kuo A."/>
            <person name="Liang C."/>
            <person name="Lipzen A."/>
            <person name="Lutzoni F."/>
            <person name="Magnuson J."/>
            <person name="Mondo S."/>
            <person name="Nolan M."/>
            <person name="Ohm R."/>
            <person name="Pangilinan J."/>
            <person name="Park H.-J."/>
            <person name="Ramirez L."/>
            <person name="Alfaro M."/>
            <person name="Sun H."/>
            <person name="Tritt A."/>
            <person name="Yoshinaga Y."/>
            <person name="Zwiers L.-H."/>
            <person name="Turgeon B."/>
            <person name="Goodwin S."/>
            <person name="Spatafora J."/>
            <person name="Crous P."/>
            <person name="Grigoriev I."/>
        </authorList>
    </citation>
    <scope>NUCLEOTIDE SEQUENCE</scope>
    <source>
        <strain evidence="4">CBS 113389</strain>
    </source>
</reference>
<dbReference type="AlphaFoldDB" id="A0A6A6PT46"/>
<dbReference type="RefSeq" id="XP_033589848.1">
    <property type="nucleotide sequence ID" value="XM_033730383.1"/>
</dbReference>
<keyword evidence="5" id="KW-1185">Reference proteome</keyword>
<dbReference type="PANTHER" id="PTHR15350:SF5">
    <property type="entry name" value="COP9 SIGNALOSOME COMPLEX SUBUNIT 7"/>
    <property type="match status" value="1"/>
</dbReference>
<dbReference type="GO" id="GO:0008180">
    <property type="term" value="C:COP9 signalosome"/>
    <property type="evidence" value="ECO:0007669"/>
    <property type="project" value="UniProtKB-KW"/>
</dbReference>
<evidence type="ECO:0000256" key="2">
    <source>
        <dbReference type="ARBA" id="ARBA00022790"/>
    </source>
</evidence>
<feature type="domain" description="PCI" evidence="3">
    <location>
        <begin position="1"/>
        <end position="168"/>
    </location>
</feature>
<dbReference type="InterPro" id="IPR045237">
    <property type="entry name" value="COPS7/eIF3m"/>
</dbReference>
<dbReference type="GeneID" id="54471385"/>
<evidence type="ECO:0000259" key="3">
    <source>
        <dbReference type="PROSITE" id="PS50250"/>
    </source>
</evidence>
<dbReference type="PANTHER" id="PTHR15350">
    <property type="entry name" value="COP9 SIGNALOSOME COMPLEX SUBUNIT 7/DENDRITIC CELL PROTEIN GA17"/>
    <property type="match status" value="1"/>
</dbReference>
<dbReference type="Pfam" id="PF01399">
    <property type="entry name" value="PCI"/>
    <property type="match status" value="1"/>
</dbReference>
<dbReference type="InterPro" id="IPR000717">
    <property type="entry name" value="PCI_dom"/>
</dbReference>
<name>A0A6A6PT46_9PEZI</name>
<sequence>MDQSLALNALAPYIALAKSATSPRAAADLITQATSAANTYVFAELLQHSNIQTLQENPEYRSYYTLLAIFSWGTWETYNQTPDLPALSDAQLLKLRLLSLLTIASDRHATTSSTPRSSNLSYASLCALLGLATPLDLEHLITQAIYSNLLTATLNPASQTVHITAVSPLRDLAPGSVGVMTTELEAWSLRCQSVLATLDAEIAKVRGAAARRAMREQKAEKQIKVVVDSA</sequence>
<proteinExistence type="inferred from homology"/>
<comment type="similarity">
    <text evidence="1">Belongs to the CSN7/EIF3M family. CSN7 subfamily.</text>
</comment>
<dbReference type="Proteomes" id="UP000799767">
    <property type="component" value="Unassembled WGS sequence"/>
</dbReference>
<dbReference type="OrthoDB" id="10265275at2759"/>
<dbReference type="Pfam" id="PF22061">
    <property type="entry name" value="CSN7_HB_subdom"/>
    <property type="match status" value="1"/>
</dbReference>
<accession>A0A6A6PT46</accession>
<evidence type="ECO:0000313" key="5">
    <source>
        <dbReference type="Proteomes" id="UP000799767"/>
    </source>
</evidence>
<organism evidence="4 5">
    <name type="scientific">Neohortaea acidophila</name>
    <dbReference type="NCBI Taxonomy" id="245834"/>
    <lineage>
        <taxon>Eukaryota</taxon>
        <taxon>Fungi</taxon>
        <taxon>Dikarya</taxon>
        <taxon>Ascomycota</taxon>
        <taxon>Pezizomycotina</taxon>
        <taxon>Dothideomycetes</taxon>
        <taxon>Dothideomycetidae</taxon>
        <taxon>Mycosphaerellales</taxon>
        <taxon>Teratosphaeriaceae</taxon>
        <taxon>Neohortaea</taxon>
    </lineage>
</organism>
<feature type="non-terminal residue" evidence="4">
    <location>
        <position position="230"/>
    </location>
</feature>
<evidence type="ECO:0000313" key="4">
    <source>
        <dbReference type="EMBL" id="KAF2483278.1"/>
    </source>
</evidence>
<protein>
    <submittedName>
        <fullName evidence="4">CSN7 COP9 signalosome subunit</fullName>
    </submittedName>
</protein>
<dbReference type="EMBL" id="MU001635">
    <property type="protein sequence ID" value="KAF2483278.1"/>
    <property type="molecule type" value="Genomic_DNA"/>
</dbReference>
<dbReference type="SMART" id="SM00088">
    <property type="entry name" value="PINT"/>
    <property type="match status" value="1"/>
</dbReference>